<feature type="transmembrane region" description="Helical" evidence="1">
    <location>
        <begin position="173"/>
        <end position="194"/>
    </location>
</feature>
<evidence type="ECO:0000256" key="1">
    <source>
        <dbReference type="SAM" id="Phobius"/>
    </source>
</evidence>
<dbReference type="RefSeq" id="WP_161142104.1">
    <property type="nucleotide sequence ID" value="NZ_SPKJ01000094.1"/>
</dbReference>
<comment type="caution">
    <text evidence="3">The sequence shown here is derived from an EMBL/GenBank/DDBJ whole genome shotgun (WGS) entry which is preliminary data.</text>
</comment>
<evidence type="ECO:0000259" key="2">
    <source>
        <dbReference type="Pfam" id="PF06181"/>
    </source>
</evidence>
<dbReference type="Pfam" id="PF06181">
    <property type="entry name" value="Urate_ox_N"/>
    <property type="match status" value="1"/>
</dbReference>
<dbReference type="InterPro" id="IPR010389">
    <property type="entry name" value="Urate_ox_N"/>
</dbReference>
<feature type="transmembrane region" description="Helical" evidence="1">
    <location>
        <begin position="113"/>
        <end position="135"/>
    </location>
</feature>
<evidence type="ECO:0000313" key="4">
    <source>
        <dbReference type="Proteomes" id="UP000773614"/>
    </source>
</evidence>
<keyword evidence="1" id="KW-0472">Membrane</keyword>
<organism evidence="3 4">
    <name type="scientific">Propylenella binzhouense</name>
    <dbReference type="NCBI Taxonomy" id="2555902"/>
    <lineage>
        <taxon>Bacteria</taxon>
        <taxon>Pseudomonadati</taxon>
        <taxon>Pseudomonadota</taxon>
        <taxon>Alphaproteobacteria</taxon>
        <taxon>Hyphomicrobiales</taxon>
        <taxon>Propylenellaceae</taxon>
        <taxon>Propylenella</taxon>
    </lineage>
</organism>
<dbReference type="OrthoDB" id="9787495at2"/>
<feature type="transmembrane region" description="Helical" evidence="1">
    <location>
        <begin position="147"/>
        <end position="167"/>
    </location>
</feature>
<sequence length="396" mass="43379">MAAVFVEWLNLVFRWAHIMAGIAWIGTSFHFIWLDQSLKKRADQPADIAGESWMVHGGGFYLAEKYTVAPERMPPDLHWFKWEAYFTWITGFLLLVVIYYLGASAYLIDRGKIALAPWQAIAISVASLAAGWVIYDQLCRRIGGRTAPLAAAVFVLVAVATFFYSAVFSDRAAYLHIGAFIGTIMVGSVFFVIIPNQKVVVADLVAGRKPDPKYGIAAHQRSLHNNYLTLPVIFMMISNHYPVVFGNPWSPYIALAIIVVGALIRHYFNQTNKGPADWSAIAAIPAAVLIVLAIILVTAQRPGVAAPSGAVAFSDIHPIIATRCVTCHSARPTSEDFPEAPKGVMFDTPEEIRAHAAQIEQQAVLSDTMPLGNLTGMTEEERRLLGSWISAGAPLD</sequence>
<dbReference type="EMBL" id="SPKJ01000094">
    <property type="protein sequence ID" value="MYZ49761.1"/>
    <property type="molecule type" value="Genomic_DNA"/>
</dbReference>
<protein>
    <recommendedName>
        <fullName evidence="2">Urate oxidase N-terminal domain-containing protein</fullName>
    </recommendedName>
</protein>
<name>A0A964WV44_9HYPH</name>
<feature type="domain" description="Urate oxidase N-terminal" evidence="2">
    <location>
        <begin position="4"/>
        <end position="294"/>
    </location>
</feature>
<keyword evidence="1" id="KW-0812">Transmembrane</keyword>
<feature type="transmembrane region" description="Helical" evidence="1">
    <location>
        <begin position="280"/>
        <end position="299"/>
    </location>
</feature>
<feature type="transmembrane region" description="Helical" evidence="1">
    <location>
        <begin position="12"/>
        <end position="34"/>
    </location>
</feature>
<feature type="transmembrane region" description="Helical" evidence="1">
    <location>
        <begin position="249"/>
        <end position="268"/>
    </location>
</feature>
<keyword evidence="4" id="KW-1185">Reference proteome</keyword>
<evidence type="ECO:0000313" key="3">
    <source>
        <dbReference type="EMBL" id="MYZ49761.1"/>
    </source>
</evidence>
<accession>A0A964WV44</accession>
<gene>
    <name evidence="3" type="ORF">E4O86_18810</name>
</gene>
<dbReference type="Proteomes" id="UP000773614">
    <property type="component" value="Unassembled WGS sequence"/>
</dbReference>
<dbReference type="AlphaFoldDB" id="A0A964WV44"/>
<proteinExistence type="predicted"/>
<reference evidence="3" key="1">
    <citation type="submission" date="2019-03" db="EMBL/GenBank/DDBJ databases">
        <title>Afifella sp. nov., isolated from activated sludge.</title>
        <authorList>
            <person name="Li Q."/>
            <person name="Liu Y."/>
        </authorList>
    </citation>
    <scope>NUCLEOTIDE SEQUENCE</scope>
    <source>
        <strain evidence="3">L72</strain>
    </source>
</reference>
<feature type="transmembrane region" description="Helical" evidence="1">
    <location>
        <begin position="82"/>
        <end position="101"/>
    </location>
</feature>
<keyword evidence="1" id="KW-1133">Transmembrane helix</keyword>